<dbReference type="AlphaFoldDB" id="A0ABD2Z247"/>
<keyword evidence="1" id="KW-0812">Transmembrane</keyword>
<comment type="caution">
    <text evidence="2">The sequence shown here is derived from an EMBL/GenBank/DDBJ whole genome shotgun (WGS) entry which is preliminary data.</text>
</comment>
<accession>A0ABD2Z247</accession>
<keyword evidence="3" id="KW-1185">Reference proteome</keyword>
<proteinExistence type="predicted"/>
<reference evidence="2 3" key="1">
    <citation type="submission" date="2024-11" db="EMBL/GenBank/DDBJ databases">
        <title>A near-complete genome assembly of Cinchona calisaya.</title>
        <authorList>
            <person name="Lian D.C."/>
            <person name="Zhao X.W."/>
            <person name="Wei L."/>
        </authorList>
    </citation>
    <scope>NUCLEOTIDE SEQUENCE [LARGE SCALE GENOMIC DNA]</scope>
    <source>
        <tissue evidence="2">Nenye</tissue>
    </source>
</reference>
<dbReference type="Proteomes" id="UP001630127">
    <property type="component" value="Unassembled WGS sequence"/>
</dbReference>
<name>A0ABD2Z247_9GENT</name>
<evidence type="ECO:0000256" key="1">
    <source>
        <dbReference type="SAM" id="Phobius"/>
    </source>
</evidence>
<keyword evidence="1" id="KW-1133">Transmembrane helix</keyword>
<organism evidence="2 3">
    <name type="scientific">Cinchona calisaya</name>
    <dbReference type="NCBI Taxonomy" id="153742"/>
    <lineage>
        <taxon>Eukaryota</taxon>
        <taxon>Viridiplantae</taxon>
        <taxon>Streptophyta</taxon>
        <taxon>Embryophyta</taxon>
        <taxon>Tracheophyta</taxon>
        <taxon>Spermatophyta</taxon>
        <taxon>Magnoliopsida</taxon>
        <taxon>eudicotyledons</taxon>
        <taxon>Gunneridae</taxon>
        <taxon>Pentapetalae</taxon>
        <taxon>asterids</taxon>
        <taxon>lamiids</taxon>
        <taxon>Gentianales</taxon>
        <taxon>Rubiaceae</taxon>
        <taxon>Cinchonoideae</taxon>
        <taxon>Cinchoneae</taxon>
        <taxon>Cinchona</taxon>
    </lineage>
</organism>
<keyword evidence="1" id="KW-0472">Membrane</keyword>
<evidence type="ECO:0000313" key="2">
    <source>
        <dbReference type="EMBL" id="KAL3513569.1"/>
    </source>
</evidence>
<protein>
    <submittedName>
        <fullName evidence="2">Uncharacterized protein</fullName>
    </submittedName>
</protein>
<sequence length="102" mass="11592">MSVFTSSISADSCNFVCEGTDASSSVTIVIYCLNMQSSLLLGINYAVETYVFGLIASYIHFLIFGFLFCFSYSFSLSQNFSFSFFTKVLDYRQFGMLWVKYL</sequence>
<feature type="transmembrane region" description="Helical" evidence="1">
    <location>
        <begin position="50"/>
        <end position="74"/>
    </location>
</feature>
<dbReference type="EMBL" id="JBJUIK010000011">
    <property type="protein sequence ID" value="KAL3513569.1"/>
    <property type="molecule type" value="Genomic_DNA"/>
</dbReference>
<gene>
    <name evidence="2" type="ORF">ACH5RR_026286</name>
</gene>
<evidence type="ECO:0000313" key="3">
    <source>
        <dbReference type="Proteomes" id="UP001630127"/>
    </source>
</evidence>